<evidence type="ECO:0000313" key="3">
    <source>
        <dbReference type="Proteomes" id="UP000054241"/>
    </source>
</evidence>
<dbReference type="PANTHER" id="PTHR10098">
    <property type="entry name" value="RAPSYN-RELATED"/>
    <property type="match status" value="1"/>
</dbReference>
<feature type="domain" description="CHAT" evidence="1">
    <location>
        <begin position="77"/>
        <end position="382"/>
    </location>
</feature>
<organism evidence="2 3">
    <name type="scientific">Streptomyces cellostaticus</name>
    <dbReference type="NCBI Taxonomy" id="67285"/>
    <lineage>
        <taxon>Bacteria</taxon>
        <taxon>Bacillati</taxon>
        <taxon>Actinomycetota</taxon>
        <taxon>Actinomycetes</taxon>
        <taxon>Kitasatosporales</taxon>
        <taxon>Streptomycetaceae</taxon>
        <taxon>Streptomyces</taxon>
    </lineage>
</organism>
<evidence type="ECO:0000259" key="1">
    <source>
        <dbReference type="Pfam" id="PF12770"/>
    </source>
</evidence>
<proteinExistence type="predicted"/>
<dbReference type="EMBL" id="LMWL01000025">
    <property type="protein sequence ID" value="KUM95948.1"/>
    <property type="molecule type" value="Genomic_DNA"/>
</dbReference>
<dbReference type="Proteomes" id="UP000054241">
    <property type="component" value="Unassembled WGS sequence"/>
</dbReference>
<protein>
    <recommendedName>
        <fullName evidence="1">CHAT domain-containing protein</fullName>
    </recommendedName>
</protein>
<dbReference type="Pfam" id="PF12770">
    <property type="entry name" value="CHAT"/>
    <property type="match status" value="1"/>
</dbReference>
<accession>A0A117PX19</accession>
<dbReference type="InterPro" id="IPR024983">
    <property type="entry name" value="CHAT_dom"/>
</dbReference>
<dbReference type="AlphaFoldDB" id="A0A117PX19"/>
<evidence type="ECO:0000313" key="2">
    <source>
        <dbReference type="EMBL" id="KUM95948.1"/>
    </source>
</evidence>
<dbReference type="PANTHER" id="PTHR10098:SF108">
    <property type="entry name" value="TETRATRICOPEPTIDE REPEAT PROTEIN 28"/>
    <property type="match status" value="1"/>
</dbReference>
<sequence>MPPDGVVVIPLLTFRECALFVLPHGVEEPAEDHVLRLAPGAWRELMDILMCWQSASLDKDLRRAPLSAWTAAVDEVTDQLWTAVAGPLRERLRALGVPDGARLWITASDLSNQLPLHAARRVEDGRHRMILDDYVVAYTPSVRLLHRAYQRLGRGADDARTALFLADPLGDLPYAAEEVATIKELFPAGSRLVLSGPEITHETVFAGVSGRRYVHVACHAFLNWFQPNYSAIPLADGDFLVAGELAGLDLSAARLVTLSGCQSGTSFNRRARGEYSGLAASLLRAGAPTVVATLWQVDDHASSLLMSRFYEELMAGAGHDPARALRLAQLWMRAATRAELTAYQAGRPGAAAAERRWRLLGHGPQDRPYASPHYWAACTVVGA</sequence>
<gene>
    <name evidence="2" type="ORF">AQI88_14315</name>
</gene>
<keyword evidence="3" id="KW-1185">Reference proteome</keyword>
<reference evidence="2 3" key="1">
    <citation type="submission" date="2015-10" db="EMBL/GenBank/DDBJ databases">
        <title>Draft genome sequence of Streptomyces cellostaticus DSM 40189, type strain for the species Streptomyces cellostaticus.</title>
        <authorList>
            <person name="Ruckert C."/>
            <person name="Winkler A."/>
            <person name="Kalinowski J."/>
            <person name="Kampfer P."/>
            <person name="Glaeser S."/>
        </authorList>
    </citation>
    <scope>NUCLEOTIDE SEQUENCE [LARGE SCALE GENOMIC DNA]</scope>
    <source>
        <strain evidence="2 3">DSM 40189</strain>
    </source>
</reference>
<comment type="caution">
    <text evidence="2">The sequence shown here is derived from an EMBL/GenBank/DDBJ whole genome shotgun (WGS) entry which is preliminary data.</text>
</comment>
<dbReference type="STRING" id="67285.AQI88_14315"/>
<name>A0A117PX19_9ACTN</name>